<evidence type="ECO:0000313" key="1">
    <source>
        <dbReference type="EMBL" id="AJY46232.1"/>
    </source>
</evidence>
<dbReference type="EMBL" id="CP010803">
    <property type="protein sequence ID" value="AJY46232.1"/>
    <property type="molecule type" value="Genomic_DNA"/>
</dbReference>
<gene>
    <name evidence="1" type="ORF">TM49_11970</name>
</gene>
<reference evidence="1 2" key="1">
    <citation type="journal article" date="2015" name="Genome Announc.">
        <title>Complete genome sequence of Martelella endophytica YC6887, which has antifungal activity associated with a halophyte.</title>
        <authorList>
            <person name="Khan A."/>
            <person name="Khan H."/>
            <person name="Chung E.J."/>
            <person name="Hossain M.T."/>
            <person name="Chung Y.R."/>
        </authorList>
    </citation>
    <scope>NUCLEOTIDE SEQUENCE [LARGE SCALE GENOMIC DNA]</scope>
    <source>
        <strain evidence="1">YC6887</strain>
    </source>
</reference>
<dbReference type="Proteomes" id="UP000032611">
    <property type="component" value="Chromosome"/>
</dbReference>
<dbReference type="STRING" id="1486262.TM49_11970"/>
<protein>
    <submittedName>
        <fullName evidence="1">Uncharacterized protein</fullName>
    </submittedName>
</protein>
<keyword evidence="2" id="KW-1185">Reference proteome</keyword>
<organism evidence="1 2">
    <name type="scientific">Martelella endophytica</name>
    <dbReference type="NCBI Taxonomy" id="1486262"/>
    <lineage>
        <taxon>Bacteria</taxon>
        <taxon>Pseudomonadati</taxon>
        <taxon>Pseudomonadota</taxon>
        <taxon>Alphaproteobacteria</taxon>
        <taxon>Hyphomicrobiales</taxon>
        <taxon>Aurantimonadaceae</taxon>
        <taxon>Martelella</taxon>
    </lineage>
</organism>
<accession>A0A0D5LR36</accession>
<dbReference type="HOGENOM" id="CLU_2601869_0_0_5"/>
<name>A0A0D5LR36_MAREN</name>
<sequence length="79" mass="9095">MTDLAWVHQLMQPVARFDPPEMFVRRLSVAFGEAFVLNQMDGKRLLRDVHQVQFFESNLQIEQLALDVGCQLLHLGELG</sequence>
<evidence type="ECO:0000313" key="2">
    <source>
        <dbReference type="Proteomes" id="UP000032611"/>
    </source>
</evidence>
<dbReference type="KEGG" id="mey:TM49_11970"/>
<dbReference type="AlphaFoldDB" id="A0A0D5LR36"/>
<proteinExistence type="predicted"/>